<comment type="caution">
    <text evidence="5">The sequence shown here is derived from an EMBL/GenBank/DDBJ whole genome shotgun (WGS) entry which is preliminary data.</text>
</comment>
<proteinExistence type="predicted"/>
<dbReference type="SUPFAM" id="SSF51604">
    <property type="entry name" value="Enolase C-terminal domain-like"/>
    <property type="match status" value="1"/>
</dbReference>
<evidence type="ECO:0000259" key="4">
    <source>
        <dbReference type="SMART" id="SM00922"/>
    </source>
</evidence>
<dbReference type="GO" id="GO:0016836">
    <property type="term" value="F:hydro-lyase activity"/>
    <property type="evidence" value="ECO:0007669"/>
    <property type="project" value="TreeGrafter"/>
</dbReference>
<dbReference type="GO" id="GO:0000287">
    <property type="term" value="F:magnesium ion binding"/>
    <property type="evidence" value="ECO:0007669"/>
    <property type="project" value="TreeGrafter"/>
</dbReference>
<keyword evidence="2" id="KW-0479">Metal-binding</keyword>
<dbReference type="InterPro" id="IPR029017">
    <property type="entry name" value="Enolase-like_N"/>
</dbReference>
<dbReference type="GO" id="GO:0016052">
    <property type="term" value="P:carbohydrate catabolic process"/>
    <property type="evidence" value="ECO:0007669"/>
    <property type="project" value="TreeGrafter"/>
</dbReference>
<comment type="cofactor">
    <cofactor evidence="1">
        <name>Mg(2+)</name>
        <dbReference type="ChEBI" id="CHEBI:18420"/>
    </cofactor>
</comment>
<protein>
    <submittedName>
        <fullName evidence="5">Mandelate racemase</fullName>
    </submittedName>
</protein>
<dbReference type="Gene3D" id="3.30.390.10">
    <property type="entry name" value="Enolase-like, N-terminal domain"/>
    <property type="match status" value="1"/>
</dbReference>
<organism evidence="5 6">
    <name type="scientific">Caballeronia hypogeia</name>
    <dbReference type="NCBI Taxonomy" id="1777140"/>
    <lineage>
        <taxon>Bacteria</taxon>
        <taxon>Pseudomonadati</taxon>
        <taxon>Pseudomonadota</taxon>
        <taxon>Betaproteobacteria</taxon>
        <taxon>Burkholderiales</taxon>
        <taxon>Burkholderiaceae</taxon>
        <taxon>Caballeronia</taxon>
    </lineage>
</organism>
<evidence type="ECO:0000256" key="1">
    <source>
        <dbReference type="ARBA" id="ARBA00001946"/>
    </source>
</evidence>
<dbReference type="RefSeq" id="WP_061166321.1">
    <property type="nucleotide sequence ID" value="NZ_FCOA02000002.1"/>
</dbReference>
<dbReference type="InterPro" id="IPR013342">
    <property type="entry name" value="Mandelate_racemase_C"/>
</dbReference>
<dbReference type="AlphaFoldDB" id="A0A157ZKC6"/>
<evidence type="ECO:0000256" key="3">
    <source>
        <dbReference type="ARBA" id="ARBA00022842"/>
    </source>
</evidence>
<reference evidence="5" key="1">
    <citation type="submission" date="2016-01" db="EMBL/GenBank/DDBJ databases">
        <authorList>
            <person name="Peeters C."/>
        </authorList>
    </citation>
    <scope>NUCLEOTIDE SEQUENCE</scope>
    <source>
        <strain evidence="5">LMG 29322</strain>
    </source>
</reference>
<sequence length="394" mass="44277">MTQISRVEIFDFEYEVENLAAESEHTHNHVAYKKGGRMKLKKYAIVIETDDGARGEYVAMWGGTRPALAQSIMLAPDLLGRDPAMREALYDEFKRKLHHFDHMGHGPVDIALWDLAGKQLNTSIANMLGGYRKRLKAYASTFHGDRNGGLDSPEAYGEFAVRCREMGYRGYKIHGWFDGNPREEAAAILATRKAVGNEMDLMYDGACDLKTFADALYVGRACDEANYFWFEDPYRDAGLSAFSHKKLREMLKTPLLITEHIRGLEPKADFIIAGGTDFLRVDPEYDMGITGAIKTARLAEAFGLDVEVHAVGPAHRHVMGAIRNSNYYEIALVGPDCANNIPQVYACDYSDQIDCIDRDGTVPVPTGPGLGVTYDWDYIKRHTKQHHVFELNKR</sequence>
<dbReference type="Gene3D" id="3.20.20.120">
    <property type="entry name" value="Enolase-like C-terminal domain"/>
    <property type="match status" value="1"/>
</dbReference>
<dbReference type="InterPro" id="IPR036849">
    <property type="entry name" value="Enolase-like_C_sf"/>
</dbReference>
<dbReference type="InterPro" id="IPR013341">
    <property type="entry name" value="Mandelate_racemase_N_dom"/>
</dbReference>
<evidence type="ECO:0000256" key="2">
    <source>
        <dbReference type="ARBA" id="ARBA00022723"/>
    </source>
</evidence>
<evidence type="ECO:0000313" key="6">
    <source>
        <dbReference type="Proteomes" id="UP000054851"/>
    </source>
</evidence>
<dbReference type="SMART" id="SM00922">
    <property type="entry name" value="MR_MLE"/>
    <property type="match status" value="1"/>
</dbReference>
<dbReference type="OrthoDB" id="8609034at2"/>
<gene>
    <name evidence="5" type="ORF">AWB79_01062</name>
</gene>
<dbReference type="SFLD" id="SFLDS00001">
    <property type="entry name" value="Enolase"/>
    <property type="match status" value="1"/>
</dbReference>
<keyword evidence="6" id="KW-1185">Reference proteome</keyword>
<dbReference type="PANTHER" id="PTHR13794:SF58">
    <property type="entry name" value="MITOCHONDRIAL ENOLASE SUPERFAMILY MEMBER 1"/>
    <property type="match status" value="1"/>
</dbReference>
<keyword evidence="3" id="KW-0460">Magnesium</keyword>
<dbReference type="Proteomes" id="UP000054851">
    <property type="component" value="Unassembled WGS sequence"/>
</dbReference>
<accession>A0A157ZKC6</accession>
<evidence type="ECO:0000313" key="5">
    <source>
        <dbReference type="EMBL" id="SAK45963.1"/>
    </source>
</evidence>
<dbReference type="Pfam" id="PF02746">
    <property type="entry name" value="MR_MLE_N"/>
    <property type="match status" value="1"/>
</dbReference>
<dbReference type="InterPro" id="IPR029065">
    <property type="entry name" value="Enolase_C-like"/>
</dbReference>
<dbReference type="SUPFAM" id="SSF54826">
    <property type="entry name" value="Enolase N-terminal domain-like"/>
    <property type="match status" value="1"/>
</dbReference>
<dbReference type="STRING" id="1777140.AWB79_01062"/>
<dbReference type="InterPro" id="IPR046945">
    <property type="entry name" value="RHMD-like"/>
</dbReference>
<dbReference type="Pfam" id="PF13378">
    <property type="entry name" value="MR_MLE_C"/>
    <property type="match status" value="1"/>
</dbReference>
<dbReference type="PANTHER" id="PTHR13794">
    <property type="entry name" value="ENOLASE SUPERFAMILY, MANDELATE RACEMASE"/>
    <property type="match status" value="1"/>
</dbReference>
<dbReference type="EMBL" id="FCOA02000002">
    <property type="protein sequence ID" value="SAK45963.1"/>
    <property type="molecule type" value="Genomic_DNA"/>
</dbReference>
<feature type="domain" description="Mandelate racemase/muconate lactonizing enzyme C-terminal" evidence="4">
    <location>
        <begin position="153"/>
        <end position="254"/>
    </location>
</feature>
<name>A0A157ZKC6_9BURK</name>